<comment type="caution">
    <text evidence="1">The sequence shown here is derived from an EMBL/GenBank/DDBJ whole genome shotgun (WGS) entry which is preliminary data.</text>
</comment>
<keyword evidence="1" id="KW-0548">Nucleotidyltransferase</keyword>
<accession>A0A841KQF5</accession>
<dbReference type="RefSeq" id="WP_184310528.1">
    <property type="nucleotide sequence ID" value="NZ_JACHEN010000011.1"/>
</dbReference>
<protein>
    <submittedName>
        <fullName evidence="1">Glycerol-3-phosphate cytidylyltransferase-like family protein</fullName>
    </submittedName>
</protein>
<sequence length="121" mass="13786">MDKYTREELVEALRVVSSTIGKCEKMQLKFAEGTSQHTLLKNRIKAMCISKSLITDETVMDKYTKEELIEALRPVSSVISKCEKAQLKFAEGTSHHTRFKNIIKAMYISKSLITDEISKRG</sequence>
<gene>
    <name evidence="1" type="ORF">HNQ80_002075</name>
</gene>
<evidence type="ECO:0000313" key="2">
    <source>
        <dbReference type="Proteomes" id="UP000579281"/>
    </source>
</evidence>
<name>A0A841KQF5_9FIRM</name>
<evidence type="ECO:0000313" key="1">
    <source>
        <dbReference type="EMBL" id="MBB6215984.1"/>
    </source>
</evidence>
<keyword evidence="2" id="KW-1185">Reference proteome</keyword>
<organism evidence="1 2">
    <name type="scientific">Anaerosolibacter carboniphilus</name>
    <dbReference type="NCBI Taxonomy" id="1417629"/>
    <lineage>
        <taxon>Bacteria</taxon>
        <taxon>Bacillati</taxon>
        <taxon>Bacillota</taxon>
        <taxon>Clostridia</taxon>
        <taxon>Peptostreptococcales</taxon>
        <taxon>Thermotaleaceae</taxon>
        <taxon>Anaerosolibacter</taxon>
    </lineage>
</organism>
<dbReference type="GO" id="GO:0016779">
    <property type="term" value="F:nucleotidyltransferase activity"/>
    <property type="evidence" value="ECO:0007669"/>
    <property type="project" value="UniProtKB-KW"/>
</dbReference>
<proteinExistence type="predicted"/>
<keyword evidence="1" id="KW-0808">Transferase</keyword>
<dbReference type="EMBL" id="JACHEN010000011">
    <property type="protein sequence ID" value="MBB6215984.1"/>
    <property type="molecule type" value="Genomic_DNA"/>
</dbReference>
<dbReference type="AlphaFoldDB" id="A0A841KQF5"/>
<dbReference type="Proteomes" id="UP000579281">
    <property type="component" value="Unassembled WGS sequence"/>
</dbReference>
<reference evidence="1 2" key="1">
    <citation type="submission" date="2020-08" db="EMBL/GenBank/DDBJ databases">
        <title>Genomic Encyclopedia of Type Strains, Phase IV (KMG-IV): sequencing the most valuable type-strain genomes for metagenomic binning, comparative biology and taxonomic classification.</title>
        <authorList>
            <person name="Goeker M."/>
        </authorList>
    </citation>
    <scope>NUCLEOTIDE SEQUENCE [LARGE SCALE GENOMIC DNA]</scope>
    <source>
        <strain evidence="1 2">DSM 103526</strain>
    </source>
</reference>